<dbReference type="InterPro" id="IPR036390">
    <property type="entry name" value="WH_DNA-bd_sf"/>
</dbReference>
<dbReference type="Pfam" id="PF00538">
    <property type="entry name" value="Linker_histone"/>
    <property type="match status" value="1"/>
</dbReference>
<dbReference type="Gene3D" id="1.10.10.10">
    <property type="entry name" value="Winged helix-like DNA-binding domain superfamily/Winged helix DNA-binding domain"/>
    <property type="match status" value="1"/>
</dbReference>
<evidence type="ECO:0000259" key="1">
    <source>
        <dbReference type="PROSITE" id="PS51504"/>
    </source>
</evidence>
<protein>
    <submittedName>
        <fullName evidence="2">Histone H1/5</fullName>
    </submittedName>
</protein>
<organism evidence="2 3">
    <name type="scientific">Paragonimus westermani</name>
    <dbReference type="NCBI Taxonomy" id="34504"/>
    <lineage>
        <taxon>Eukaryota</taxon>
        <taxon>Metazoa</taxon>
        <taxon>Spiralia</taxon>
        <taxon>Lophotrochozoa</taxon>
        <taxon>Platyhelminthes</taxon>
        <taxon>Trematoda</taxon>
        <taxon>Digenea</taxon>
        <taxon>Plagiorchiida</taxon>
        <taxon>Troglotremata</taxon>
        <taxon>Troglotrematidae</taxon>
        <taxon>Paragonimus</taxon>
    </lineage>
</organism>
<gene>
    <name evidence="2" type="ORF">DEA37_0009039</name>
</gene>
<dbReference type="PROSITE" id="PS51504">
    <property type="entry name" value="H15"/>
    <property type="match status" value="1"/>
</dbReference>
<dbReference type="CDD" id="cd00073">
    <property type="entry name" value="H15"/>
    <property type="match status" value="1"/>
</dbReference>
<feature type="domain" description="H15" evidence="1">
    <location>
        <begin position="63"/>
        <end position="139"/>
    </location>
</feature>
<dbReference type="GO" id="GO:0000786">
    <property type="term" value="C:nucleosome"/>
    <property type="evidence" value="ECO:0007669"/>
    <property type="project" value="InterPro"/>
</dbReference>
<dbReference type="InterPro" id="IPR036388">
    <property type="entry name" value="WH-like_DNA-bd_sf"/>
</dbReference>
<keyword evidence="3" id="KW-1185">Reference proteome</keyword>
<sequence>MSLHIFRDYLHGIMVKFFASTPSPSSNHRIFGTTLSISGMSAPASVAVPAEKTKAAKPKVLASHPPVIDMVKAAIMVAKDRKGTSRPTIKNYIAANYKVDVEKLGPHIWRGIVHVVEKNSLVRVGNKSEDASGATRLRSRR</sequence>
<name>A0A5J4N707_9TREM</name>
<dbReference type="Proteomes" id="UP000324629">
    <property type="component" value="Unassembled WGS sequence"/>
</dbReference>
<dbReference type="SMART" id="SM00526">
    <property type="entry name" value="H15"/>
    <property type="match status" value="1"/>
</dbReference>
<reference evidence="2 3" key="1">
    <citation type="journal article" date="2019" name="Gigascience">
        <title>Whole-genome sequence of the oriental lung fluke Paragonimus westermani.</title>
        <authorList>
            <person name="Oey H."/>
            <person name="Zakrzewski M."/>
            <person name="Narain K."/>
            <person name="Devi K.R."/>
            <person name="Agatsuma T."/>
            <person name="Nawaratna S."/>
            <person name="Gobert G.N."/>
            <person name="Jones M.K."/>
            <person name="Ragan M.A."/>
            <person name="McManus D.P."/>
            <person name="Krause L."/>
        </authorList>
    </citation>
    <scope>NUCLEOTIDE SEQUENCE [LARGE SCALE GENOMIC DNA]</scope>
    <source>
        <strain evidence="2 3">IND2009</strain>
    </source>
</reference>
<accession>A0A5J4N707</accession>
<proteinExistence type="predicted"/>
<dbReference type="EMBL" id="QNGE01006693">
    <property type="protein sequence ID" value="KAA3671322.1"/>
    <property type="molecule type" value="Genomic_DNA"/>
</dbReference>
<comment type="caution">
    <text evidence="2">The sequence shown here is derived from an EMBL/GenBank/DDBJ whole genome shotgun (WGS) entry which is preliminary data.</text>
</comment>
<dbReference type="SUPFAM" id="SSF46785">
    <property type="entry name" value="Winged helix' DNA-binding domain"/>
    <property type="match status" value="1"/>
</dbReference>
<dbReference type="GO" id="GO:0006334">
    <property type="term" value="P:nucleosome assembly"/>
    <property type="evidence" value="ECO:0007669"/>
    <property type="project" value="InterPro"/>
</dbReference>
<evidence type="ECO:0000313" key="3">
    <source>
        <dbReference type="Proteomes" id="UP000324629"/>
    </source>
</evidence>
<dbReference type="InterPro" id="IPR005818">
    <property type="entry name" value="Histone_H1/H5_H15"/>
</dbReference>
<evidence type="ECO:0000313" key="2">
    <source>
        <dbReference type="EMBL" id="KAA3671322.1"/>
    </source>
</evidence>
<dbReference type="GO" id="GO:0003677">
    <property type="term" value="F:DNA binding"/>
    <property type="evidence" value="ECO:0007669"/>
    <property type="project" value="InterPro"/>
</dbReference>
<dbReference type="AlphaFoldDB" id="A0A5J4N707"/>